<dbReference type="AlphaFoldDB" id="A0A6M5YNM9"/>
<reference evidence="2" key="1">
    <citation type="submission" date="2020-05" db="EMBL/GenBank/DDBJ databases">
        <title>Frigoriglobus tundricola gen. nov., sp. nov., a psychrotolerant cellulolytic planctomycete of the family Gemmataceae with two divergent copies of 16S rRNA gene.</title>
        <authorList>
            <person name="Kulichevskaya I.S."/>
            <person name="Ivanova A.A."/>
            <person name="Naumoff D.G."/>
            <person name="Beletsky A.V."/>
            <person name="Rijpstra W.I.C."/>
            <person name="Sinninghe Damste J.S."/>
            <person name="Mardanov A.V."/>
            <person name="Ravin N.V."/>
            <person name="Dedysh S.N."/>
        </authorList>
    </citation>
    <scope>NUCLEOTIDE SEQUENCE [LARGE SCALE GENOMIC DNA]</scope>
    <source>
        <strain evidence="2">PL17</strain>
    </source>
</reference>
<evidence type="ECO:0000313" key="2">
    <source>
        <dbReference type="Proteomes" id="UP000503447"/>
    </source>
</evidence>
<organism evidence="1 2">
    <name type="scientific">Frigoriglobus tundricola</name>
    <dbReference type="NCBI Taxonomy" id="2774151"/>
    <lineage>
        <taxon>Bacteria</taxon>
        <taxon>Pseudomonadati</taxon>
        <taxon>Planctomycetota</taxon>
        <taxon>Planctomycetia</taxon>
        <taxon>Gemmatales</taxon>
        <taxon>Gemmataceae</taxon>
        <taxon>Frigoriglobus</taxon>
    </lineage>
</organism>
<dbReference type="Proteomes" id="UP000503447">
    <property type="component" value="Chromosome"/>
</dbReference>
<dbReference type="KEGG" id="ftj:FTUN_3108"/>
<protein>
    <submittedName>
        <fullName evidence="1">Uncharacterized protein</fullName>
    </submittedName>
</protein>
<dbReference type="EMBL" id="CP053452">
    <property type="protein sequence ID" value="QJW95558.1"/>
    <property type="molecule type" value="Genomic_DNA"/>
</dbReference>
<keyword evidence="2" id="KW-1185">Reference proteome</keyword>
<gene>
    <name evidence="1" type="ORF">FTUN_3108</name>
</gene>
<evidence type="ECO:0000313" key="1">
    <source>
        <dbReference type="EMBL" id="QJW95558.1"/>
    </source>
</evidence>
<sequence length="122" mass="14366">MHNDFGNRTKREEFRYQYKGSELLPYAERAYLKYLRAEVEARERAAALLSDMGVRQNDPELDRCRKDIENSGKIREQCSVWVHQFHREPDREFPLELGDVTFFGLVGDPTPEDIARARKFTA</sequence>
<proteinExistence type="predicted"/>
<accession>A0A6M5YNM9</accession>
<name>A0A6M5YNM9_9BACT</name>